<sequence>MDAQSYCCCFCVFALASFMGSLMLLPISALDCQPRFCGQLQIQSPLDANCPASSSSLADAIKCLNNSVYLTMPSGSYRVVDLDYGNRILVLENPTFSHQSTNCFIKALGNLILIDNSSLLHVGNSFGSGSSPQSIQVCTSKKNATACSGSSMCRADYNQCLAAIPGSVANSQFCCPPDGLFKTPPVPSCKAYLATSVSQSSPRFNLTWSSLLSNGSAGCSSASCAMGCRPDCQGLPACVSEGHQLNCSKATCKKKKCKHKSTAKIALIGGAVGAVTFVGLAFLAMIYLCRRKMEFRKDLRATKGSLKNNDHLSQIFSDKKGSQSPTTLFSFKELKLATASFAESRLLGDGGFGTVYEGRLTDGRVVAVKKLNKCNKQGLQQFYNEVMILSQVKHNNLVQLLGCCLEGTELMLVYEFVANGTLADHIHGFKGKHLCWETRLTIAVETAQALAYLHCFVEPPILHRDVKSTNILLDENFKVKVADFGLSRLMPPDTNHISTAPQGTPGYLDPDYYESYQLTDKSDVYSYGVVLMELISAKRAVDMSRERKEINLASMAISRIQCGALEDLADPELEIESRPEVREEVSRVAELAFRCLASQKDDRPSMREVAQELQSIRSSRSIMQTCMYDSKQSKEANIIQTCTEKLTDSGSNIQSASSSACSHTGEEEA</sequence>
<reference evidence="2" key="1">
    <citation type="journal article" date="2024" name="Proc. Natl. Acad. Sci. U.S.A.">
        <title>Extraordinary preservation of gene collinearity over three hundred million years revealed in homosporous lycophytes.</title>
        <authorList>
            <person name="Li C."/>
            <person name="Wickell D."/>
            <person name="Kuo L.Y."/>
            <person name="Chen X."/>
            <person name="Nie B."/>
            <person name="Liao X."/>
            <person name="Peng D."/>
            <person name="Ji J."/>
            <person name="Jenkins J."/>
            <person name="Williams M."/>
            <person name="Shu S."/>
            <person name="Plott C."/>
            <person name="Barry K."/>
            <person name="Rajasekar S."/>
            <person name="Grimwood J."/>
            <person name="Han X."/>
            <person name="Sun S."/>
            <person name="Hou Z."/>
            <person name="He W."/>
            <person name="Dai G."/>
            <person name="Sun C."/>
            <person name="Schmutz J."/>
            <person name="Leebens-Mack J.H."/>
            <person name="Li F.W."/>
            <person name="Wang L."/>
        </authorList>
    </citation>
    <scope>NUCLEOTIDE SEQUENCE [LARGE SCALE GENOMIC DNA]</scope>
    <source>
        <strain evidence="2">cv. PW_Plant_1</strain>
    </source>
</reference>
<dbReference type="EMBL" id="CM055098">
    <property type="protein sequence ID" value="KAJ7548533.1"/>
    <property type="molecule type" value="Genomic_DNA"/>
</dbReference>
<name>A0ACC2D2M9_DIPCM</name>
<proteinExistence type="predicted"/>
<evidence type="ECO:0000313" key="2">
    <source>
        <dbReference type="Proteomes" id="UP001162992"/>
    </source>
</evidence>
<evidence type="ECO:0000313" key="1">
    <source>
        <dbReference type="EMBL" id="KAJ7548533.1"/>
    </source>
</evidence>
<dbReference type="Proteomes" id="UP001162992">
    <property type="component" value="Chromosome 7"/>
</dbReference>
<comment type="caution">
    <text evidence="1">The sequence shown here is derived from an EMBL/GenBank/DDBJ whole genome shotgun (WGS) entry which is preliminary data.</text>
</comment>
<gene>
    <name evidence="1" type="ORF">O6H91_07G015500</name>
</gene>
<keyword evidence="2" id="KW-1185">Reference proteome</keyword>
<organism evidence="1 2">
    <name type="scientific">Diphasiastrum complanatum</name>
    <name type="common">Issler's clubmoss</name>
    <name type="synonym">Lycopodium complanatum</name>
    <dbReference type="NCBI Taxonomy" id="34168"/>
    <lineage>
        <taxon>Eukaryota</taxon>
        <taxon>Viridiplantae</taxon>
        <taxon>Streptophyta</taxon>
        <taxon>Embryophyta</taxon>
        <taxon>Tracheophyta</taxon>
        <taxon>Lycopodiopsida</taxon>
        <taxon>Lycopodiales</taxon>
        <taxon>Lycopodiaceae</taxon>
        <taxon>Lycopodioideae</taxon>
        <taxon>Diphasiastrum</taxon>
    </lineage>
</organism>
<accession>A0ACC2D2M9</accession>
<protein>
    <submittedName>
        <fullName evidence="1">Uncharacterized protein</fullName>
    </submittedName>
</protein>